<reference evidence="5 6" key="1">
    <citation type="journal article" date="2018" name="Genome Announc.">
        <title>Draft Genome Sequence of Lactobacillus paracasei DUP 13076, Which Exhibits Potent Antipathogenic Effects against Salmonella enterica Serovars Enteritidis, Typhimurium, and Heidelberg.</title>
        <authorList>
            <person name="Muyyarikkandy M.S."/>
            <person name="Alqahtani F.H."/>
            <person name="Mandoiu I."/>
            <person name="Amalaradjou M.A."/>
        </authorList>
    </citation>
    <scope>NUCLEOTIDE SEQUENCE [LARGE SCALE GENOMIC DNA]</scope>
    <source>
        <strain evidence="5 6">DUP 13076</strain>
    </source>
</reference>
<dbReference type="Pfam" id="PF01022">
    <property type="entry name" value="HTH_5"/>
    <property type="match status" value="1"/>
</dbReference>
<evidence type="ECO:0000313" key="6">
    <source>
        <dbReference type="Proteomes" id="UP000234512"/>
    </source>
</evidence>
<name>A0AB36XAU8_LACPA</name>
<sequence length="320" mass="36249">MATQFVHTNDLEIAMATQMLILQEESRTYPLAPGLSLDLTSYGIDTTTQELLSEFAALNGMPLLEWIGHGNLVDFKITRFSEYNEKMKPETKINVLFGEQLSTPSTNADELAQQLKDIGYPIRAVTVQYLLDHGELFLQALQQLMQAVARRISTEAFAKANQEAKKFISDRKASGESTDPLLLAESIMGKRFRNRGPYAQYYLVPTFFGVTIRIFQHQQVLFVKVPEKAISDQQITDMWKAISDPTRYRILQIIAHNETTRAVDIVAELNLSAPTISHHLDTLRHAGMIHIEPSGRSKYYSINHNAIRQLQMILDGLILK</sequence>
<accession>A0AB36XAU8</accession>
<dbReference type="PROSITE" id="PS50987">
    <property type="entry name" value="HTH_ARSR_2"/>
    <property type="match status" value="1"/>
</dbReference>
<dbReference type="InterPro" id="IPR036390">
    <property type="entry name" value="WH_DNA-bd_sf"/>
</dbReference>
<dbReference type="InterPro" id="IPR036388">
    <property type="entry name" value="WH-like_DNA-bd_sf"/>
</dbReference>
<dbReference type="KEGG" id="lcs:LCBD_2501"/>
<dbReference type="SMART" id="SM00418">
    <property type="entry name" value="HTH_ARSR"/>
    <property type="match status" value="1"/>
</dbReference>
<dbReference type="InterPro" id="IPR011991">
    <property type="entry name" value="ArsR-like_HTH"/>
</dbReference>
<evidence type="ECO:0000256" key="3">
    <source>
        <dbReference type="ARBA" id="ARBA00023163"/>
    </source>
</evidence>
<organism evidence="5 6">
    <name type="scientific">Lacticaseibacillus paracasei</name>
    <name type="common">Lactobacillus paracasei</name>
    <dbReference type="NCBI Taxonomy" id="1597"/>
    <lineage>
        <taxon>Bacteria</taxon>
        <taxon>Bacillati</taxon>
        <taxon>Bacillota</taxon>
        <taxon>Bacilli</taxon>
        <taxon>Lactobacillales</taxon>
        <taxon>Lactobacillaceae</taxon>
        <taxon>Lacticaseibacillus</taxon>
    </lineage>
</organism>
<dbReference type="PANTHER" id="PTHR33154">
    <property type="entry name" value="TRANSCRIPTIONAL REGULATOR, ARSR FAMILY"/>
    <property type="match status" value="1"/>
</dbReference>
<dbReference type="InterPro" id="IPR001845">
    <property type="entry name" value="HTH_ArsR_DNA-bd_dom"/>
</dbReference>
<dbReference type="GO" id="GO:0003677">
    <property type="term" value="F:DNA binding"/>
    <property type="evidence" value="ECO:0007669"/>
    <property type="project" value="UniProtKB-KW"/>
</dbReference>
<dbReference type="NCBIfam" id="NF033788">
    <property type="entry name" value="HTH_metalloreg"/>
    <property type="match status" value="1"/>
</dbReference>
<evidence type="ECO:0000256" key="2">
    <source>
        <dbReference type="ARBA" id="ARBA00023125"/>
    </source>
</evidence>
<dbReference type="KEGG" id="lce:LC2W_2484"/>
<evidence type="ECO:0000256" key="1">
    <source>
        <dbReference type="ARBA" id="ARBA00023015"/>
    </source>
</evidence>
<evidence type="ECO:0000313" key="5">
    <source>
        <dbReference type="EMBL" id="PLC46365.1"/>
    </source>
</evidence>
<dbReference type="SUPFAM" id="SSF46785">
    <property type="entry name" value="Winged helix' DNA-binding domain"/>
    <property type="match status" value="1"/>
</dbReference>
<dbReference type="EMBL" id="PKQJ01000007">
    <property type="protein sequence ID" value="PLC46365.1"/>
    <property type="molecule type" value="Genomic_DNA"/>
</dbReference>
<proteinExistence type="predicted"/>
<dbReference type="GO" id="GO:0003700">
    <property type="term" value="F:DNA-binding transcription factor activity"/>
    <property type="evidence" value="ECO:0007669"/>
    <property type="project" value="InterPro"/>
</dbReference>
<keyword evidence="2" id="KW-0238">DNA-binding</keyword>
<dbReference type="CDD" id="cd00090">
    <property type="entry name" value="HTH_ARSR"/>
    <property type="match status" value="1"/>
</dbReference>
<gene>
    <name evidence="5" type="ORF">C0Q90_07585</name>
</gene>
<dbReference type="RefSeq" id="WP_012491909.1">
    <property type="nucleotide sequence ID" value="NC_010999.1"/>
</dbReference>
<dbReference type="PRINTS" id="PR00778">
    <property type="entry name" value="HTHARSR"/>
</dbReference>
<keyword evidence="3" id="KW-0804">Transcription</keyword>
<dbReference type="AlphaFoldDB" id="A0AB36XAU8"/>
<dbReference type="InterPro" id="IPR051081">
    <property type="entry name" value="HTH_MetalResp_TranReg"/>
</dbReference>
<dbReference type="Gene3D" id="1.10.10.10">
    <property type="entry name" value="Winged helix-like DNA-binding domain superfamily/Winged helix DNA-binding domain"/>
    <property type="match status" value="1"/>
</dbReference>
<dbReference type="Proteomes" id="UP000234512">
    <property type="component" value="Unassembled WGS sequence"/>
</dbReference>
<feature type="domain" description="HTH arsR-type" evidence="4">
    <location>
        <begin position="227"/>
        <end position="320"/>
    </location>
</feature>
<evidence type="ECO:0000259" key="4">
    <source>
        <dbReference type="PROSITE" id="PS50987"/>
    </source>
</evidence>
<keyword evidence="1" id="KW-0805">Transcription regulation</keyword>
<protein>
    <submittedName>
        <fullName evidence="5">ArsR family transcriptional regulator</fullName>
    </submittedName>
</protein>
<comment type="caution">
    <text evidence="5">The sequence shown here is derived from an EMBL/GenBank/DDBJ whole genome shotgun (WGS) entry which is preliminary data.</text>
</comment>
<dbReference type="PANTHER" id="PTHR33154:SF33">
    <property type="entry name" value="TRANSCRIPTIONAL REPRESSOR SDPR"/>
    <property type="match status" value="1"/>
</dbReference>